<dbReference type="Pfam" id="PF07386">
    <property type="entry name" value="DUF1499"/>
    <property type="match status" value="1"/>
</dbReference>
<name>A0A5R9GRJ3_9PROT</name>
<proteinExistence type="predicted"/>
<protein>
    <submittedName>
        <fullName evidence="1">DUF1499 domain-containing protein</fullName>
    </submittedName>
</protein>
<dbReference type="RefSeq" id="WP_138238982.1">
    <property type="nucleotide sequence ID" value="NZ_VBRY01000005.1"/>
</dbReference>
<dbReference type="EMBL" id="VBRY01000005">
    <property type="protein sequence ID" value="TLS67549.1"/>
    <property type="molecule type" value="Genomic_DNA"/>
</dbReference>
<dbReference type="AlphaFoldDB" id="A0A5R9GRJ3"/>
<dbReference type="PANTHER" id="PTHR34801:SF6">
    <property type="entry name" value="SLL1620 PROTEIN"/>
    <property type="match status" value="1"/>
</dbReference>
<accession>A0A5R9GRJ3</accession>
<keyword evidence="2" id="KW-1185">Reference proteome</keyword>
<gene>
    <name evidence="1" type="ORF">FEF65_06425</name>
</gene>
<evidence type="ECO:0000313" key="2">
    <source>
        <dbReference type="Proteomes" id="UP000306585"/>
    </source>
</evidence>
<dbReference type="PIRSF" id="PIRSF026426">
    <property type="entry name" value="DUF1499"/>
    <property type="match status" value="1"/>
</dbReference>
<sequence>MKWIFIVTGLLLALGFITFVAMAIYSHKTPANLGLQQGLLRPCPDSPNCVCSEAHSQASQQHAIRPINLADRSWVQMKSIMVAQGGVIEQDDGHYLHATFTTPVFRYVDDVELRLDEQQGVIHIRSASRVGHSDFGVNRKRVEQLSQ</sequence>
<comment type="caution">
    <text evidence="1">The sequence shown here is derived from an EMBL/GenBank/DDBJ whole genome shotgun (WGS) entry which is preliminary data.</text>
</comment>
<dbReference type="PANTHER" id="PTHR34801">
    <property type="entry name" value="EXPRESSED PROTEIN"/>
    <property type="match status" value="1"/>
</dbReference>
<reference evidence="1 2" key="1">
    <citation type="journal article" date="2019" name="Appl. Environ. Microbiol.">
        <title>Environmental Evidence and Genomic Insight of Iron-oxidizing Bacteria Preference Towards More Corrosion Resistant Stainless Steel at Higher Salinities.</title>
        <authorList>
            <person name="Garrison C.E."/>
            <person name="Price K.A."/>
            <person name="Field E.K."/>
        </authorList>
    </citation>
    <scope>NUCLEOTIDE SEQUENCE [LARGE SCALE GENOMIC DNA]</scope>
    <source>
        <strain evidence="1 2">P3</strain>
    </source>
</reference>
<organism evidence="1 2">
    <name type="scientific">Mariprofundus erugo</name>
    <dbReference type="NCBI Taxonomy" id="2528639"/>
    <lineage>
        <taxon>Bacteria</taxon>
        <taxon>Pseudomonadati</taxon>
        <taxon>Pseudomonadota</taxon>
        <taxon>Candidatius Mariprofundia</taxon>
        <taxon>Mariprofundales</taxon>
        <taxon>Mariprofundaceae</taxon>
        <taxon>Mariprofundus</taxon>
    </lineage>
</organism>
<evidence type="ECO:0000313" key="1">
    <source>
        <dbReference type="EMBL" id="TLS67549.1"/>
    </source>
</evidence>
<dbReference type="Proteomes" id="UP000306585">
    <property type="component" value="Unassembled WGS sequence"/>
</dbReference>
<dbReference type="InterPro" id="IPR010865">
    <property type="entry name" value="DUF1499"/>
</dbReference>